<dbReference type="InterPro" id="IPR025277">
    <property type="entry name" value="Apiosidase-like_cat_dom"/>
</dbReference>
<feature type="domain" description="Putative collagen-binding" evidence="2">
    <location>
        <begin position="356"/>
        <end position="446"/>
    </location>
</feature>
<accession>A0ABN7RBF4</accession>
<dbReference type="Gene3D" id="3.20.20.80">
    <property type="entry name" value="Glycosidases"/>
    <property type="match status" value="1"/>
</dbReference>
<dbReference type="Pfam" id="PF12904">
    <property type="entry name" value="Collagen_bind_2"/>
    <property type="match status" value="1"/>
</dbReference>
<dbReference type="SUPFAM" id="SSF51445">
    <property type="entry name" value="(Trans)glycosidases"/>
    <property type="match status" value="1"/>
</dbReference>
<organism evidence="4 5">
    <name type="scientific">Dyadobacter linearis</name>
    <dbReference type="NCBI Taxonomy" id="2823330"/>
    <lineage>
        <taxon>Bacteria</taxon>
        <taxon>Pseudomonadati</taxon>
        <taxon>Bacteroidota</taxon>
        <taxon>Cytophagia</taxon>
        <taxon>Cytophagales</taxon>
        <taxon>Spirosomataceae</taxon>
        <taxon>Dyadobacter</taxon>
    </lineage>
</organism>
<comment type="caution">
    <text evidence="4">The sequence shown here is derived from an EMBL/GenBank/DDBJ whole genome shotgun (WGS) entry which is preliminary data.</text>
</comment>
<evidence type="ECO:0000259" key="2">
    <source>
        <dbReference type="Pfam" id="PF12904"/>
    </source>
</evidence>
<name>A0ABN7RBF4_9BACT</name>
<dbReference type="InterPro" id="IPR024749">
    <property type="entry name" value="Collagen-bd_put"/>
</dbReference>
<dbReference type="InterPro" id="IPR017853">
    <property type="entry name" value="GH"/>
</dbReference>
<keyword evidence="1" id="KW-0732">Signal</keyword>
<protein>
    <recommendedName>
        <fullName evidence="6">DUF4038 domain-containing protein</fullName>
    </recommendedName>
</protein>
<dbReference type="Pfam" id="PF13204">
    <property type="entry name" value="Apiosidase"/>
    <property type="match status" value="1"/>
</dbReference>
<keyword evidence="5" id="KW-1185">Reference proteome</keyword>
<dbReference type="EMBL" id="CAJRAU010000002">
    <property type="protein sequence ID" value="CAG5069386.1"/>
    <property type="molecule type" value="Genomic_DNA"/>
</dbReference>
<evidence type="ECO:0000313" key="5">
    <source>
        <dbReference type="Proteomes" id="UP000679725"/>
    </source>
</evidence>
<gene>
    <name evidence="4" type="ORF">DYBT9623_02122</name>
</gene>
<feature type="domain" description="Apiosidase-like catalytic" evidence="3">
    <location>
        <begin position="27"/>
        <end position="353"/>
    </location>
</feature>
<evidence type="ECO:0000256" key="1">
    <source>
        <dbReference type="SAM" id="SignalP"/>
    </source>
</evidence>
<dbReference type="PANTHER" id="PTHR37836">
    <property type="entry name" value="LMO1036 PROTEIN"/>
    <property type="match status" value="1"/>
</dbReference>
<evidence type="ECO:0000313" key="4">
    <source>
        <dbReference type="EMBL" id="CAG5069386.1"/>
    </source>
</evidence>
<evidence type="ECO:0000259" key="3">
    <source>
        <dbReference type="Pfam" id="PF13204"/>
    </source>
</evidence>
<feature type="signal peptide" evidence="1">
    <location>
        <begin position="1"/>
        <end position="21"/>
    </location>
</feature>
<evidence type="ECO:0008006" key="6">
    <source>
        <dbReference type="Google" id="ProtNLM"/>
    </source>
</evidence>
<reference evidence="4 5" key="1">
    <citation type="submission" date="2021-04" db="EMBL/GenBank/DDBJ databases">
        <authorList>
            <person name="Rodrigo-Torres L."/>
            <person name="Arahal R. D."/>
            <person name="Lucena T."/>
        </authorList>
    </citation>
    <scope>NUCLEOTIDE SEQUENCE [LARGE SCALE GENOMIC DNA]</scope>
    <source>
        <strain evidence="4 5">CECT 9623</strain>
    </source>
</reference>
<dbReference type="RefSeq" id="WP_215233460.1">
    <property type="nucleotide sequence ID" value="NZ_CAJRAU010000002.1"/>
</dbReference>
<sequence>MRLFGICSTLFSVLFCVNAFAQTFTVSDNKRYILKEGKPFFWLGDTAWELFHRLDREDAEYYLKKRAAQGFTVIQAVALAEFDGLEVPNPYGDKPLLNNDPTTPNEAYFRHVDFVIDKAAEVGLNIGFLPTWGDKVFKSTWGKGPEVFNEANAEAYGKWLGNRYKNRKNIIWIIGGDRNPRAGTRDVEIWRSMAAGITAGAGGADKVMMTYHPQPNKEGASEWFHNDNWFDFNMFQNGHCRDAAVYDNIKGAYDRQPVKPVIDGEPIYEDHPVCFNAKELGTSNAYDVRRAAYLDLFAGAFGHTYGCHDIWQMHAPNREAVNGPHFFWQQAMDLPGALEMKFVRGLMESRPMLDRVPDQTIIVENDLASHERIQATRGKDYIFIYSSKGKPFSVNPGKISGNQLNAFWFDPKNGKTKDAGQVDNKVLNKFTPPDSGYGKDWVLVIDDASRNYPVISSH</sequence>
<proteinExistence type="predicted"/>
<dbReference type="Proteomes" id="UP000679725">
    <property type="component" value="Unassembled WGS sequence"/>
</dbReference>
<dbReference type="PANTHER" id="PTHR37836:SF3">
    <property type="entry name" value="ENDOGLUCANASE"/>
    <property type="match status" value="1"/>
</dbReference>
<feature type="chain" id="PRO_5045784761" description="DUF4038 domain-containing protein" evidence="1">
    <location>
        <begin position="22"/>
        <end position="458"/>
    </location>
</feature>